<dbReference type="InterPro" id="IPR001296">
    <property type="entry name" value="Glyco_trans_1"/>
</dbReference>
<dbReference type="Gene3D" id="3.40.50.2000">
    <property type="entry name" value="Glycogen Phosphorylase B"/>
    <property type="match status" value="2"/>
</dbReference>
<dbReference type="PANTHER" id="PTHR12526:SF635">
    <property type="entry name" value="GLYCOSYL TRANSFERASE GROUP 1"/>
    <property type="match status" value="1"/>
</dbReference>
<feature type="domain" description="Glycosyl transferase family 1" evidence="1">
    <location>
        <begin position="240"/>
        <end position="379"/>
    </location>
</feature>
<dbReference type="Proteomes" id="UP000180235">
    <property type="component" value="Chromosome"/>
</dbReference>
<proteinExistence type="predicted"/>
<keyword evidence="4" id="KW-1185">Reference proteome</keyword>
<feature type="domain" description="Glycosyltransferase subfamily 4-like N-terminal" evidence="2">
    <location>
        <begin position="13"/>
        <end position="208"/>
    </location>
</feature>
<keyword evidence="3" id="KW-0808">Transferase</keyword>
<dbReference type="RefSeq" id="WP_071454221.1">
    <property type="nucleotide sequence ID" value="NZ_CP017675.1"/>
</dbReference>
<gene>
    <name evidence="3" type="ORF">GlitD10_1350</name>
</gene>
<dbReference type="OrthoDB" id="9768685at2"/>
<dbReference type="Pfam" id="PF00534">
    <property type="entry name" value="Glycos_transf_1"/>
    <property type="match status" value="1"/>
</dbReference>
<dbReference type="EMBL" id="CP017675">
    <property type="protein sequence ID" value="APB33671.1"/>
    <property type="molecule type" value="Genomic_DNA"/>
</dbReference>
<accession>A0A1J0ACM5</accession>
<evidence type="ECO:0000259" key="2">
    <source>
        <dbReference type="Pfam" id="PF13439"/>
    </source>
</evidence>
<dbReference type="AlphaFoldDB" id="A0A1J0ACM5"/>
<dbReference type="STRING" id="1188229.GlitD10_1350"/>
<dbReference type="KEGG" id="glt:GlitD10_1350"/>
<evidence type="ECO:0000259" key="1">
    <source>
        <dbReference type="Pfam" id="PF00534"/>
    </source>
</evidence>
<evidence type="ECO:0000313" key="3">
    <source>
        <dbReference type="EMBL" id="APB33671.1"/>
    </source>
</evidence>
<dbReference type="InterPro" id="IPR028098">
    <property type="entry name" value="Glyco_trans_4-like_N"/>
</dbReference>
<sequence length="421" mass="47510">MKILHINQSDLAGGGAIAAYRLHQGLRKQGLASKLLVGQVTQSDPLVALTPIIPFRKKLKNLADILGLNYVTQWGTQAINQHPFYQEADILNFHNLHGGYFNYLFIPQLTRHKPTIYTLHDMWSFTGHCSYSFGCQRWQKGCGKCPYPNTYPAIKRDSTALEWKLKNWVYHQTHLTIVTPSQWLMNQVKLSMLNHLDICHIPNGVNLDIYHPLDQQICRYFLGISHKKYVLLTSSINFHDPRKGSDLLIQALNLLPNAIRKETILLAMGVAGNVLEKAVDMAVYSLGYIHLDQLKAGVFAAADVFVLPTRADNLPLVLQEAMACGTPLVSFAVGGVPELVRPGVTGRLAEPENPQSLAHQIEQILVNREYRQQMAQKCREIARQEYDLSQQVQHYKQLYQQVQNPLPPKLQSDTAIAIPPD</sequence>
<dbReference type="Pfam" id="PF13439">
    <property type="entry name" value="Glyco_transf_4"/>
    <property type="match status" value="1"/>
</dbReference>
<protein>
    <submittedName>
        <fullName evidence="3">Glycosyl transferase, group 1</fullName>
    </submittedName>
</protein>
<reference evidence="3 4" key="1">
    <citation type="submission" date="2016-10" db="EMBL/GenBank/DDBJ databases">
        <title>Description of Gloeomargarita lithophora gen. nov., sp. nov., a thylakoid-bearing basal-branching cyanobacterium with intracellular carbonates, and proposal for Gloeomargaritales ord. nov.</title>
        <authorList>
            <person name="Moreira D."/>
            <person name="Tavera R."/>
            <person name="Benzerara K."/>
            <person name="Skouri-Panet F."/>
            <person name="Couradeau E."/>
            <person name="Gerard E."/>
            <person name="Loussert C."/>
            <person name="Novelo E."/>
            <person name="Zivanovic Y."/>
            <person name="Lopez-Garcia P."/>
        </authorList>
    </citation>
    <scope>NUCLEOTIDE SEQUENCE [LARGE SCALE GENOMIC DNA]</scope>
    <source>
        <strain evidence="3 4">D10</strain>
    </source>
</reference>
<name>A0A1J0ACM5_9CYAN</name>
<organism evidence="3 4">
    <name type="scientific">Gloeomargarita lithophora Alchichica-D10</name>
    <dbReference type="NCBI Taxonomy" id="1188229"/>
    <lineage>
        <taxon>Bacteria</taxon>
        <taxon>Bacillati</taxon>
        <taxon>Cyanobacteriota</taxon>
        <taxon>Cyanophyceae</taxon>
        <taxon>Gloeomargaritales</taxon>
        <taxon>Gloeomargaritaceae</taxon>
        <taxon>Gloeomargarita</taxon>
    </lineage>
</organism>
<dbReference type="PANTHER" id="PTHR12526">
    <property type="entry name" value="GLYCOSYLTRANSFERASE"/>
    <property type="match status" value="1"/>
</dbReference>
<dbReference type="GO" id="GO:0016757">
    <property type="term" value="F:glycosyltransferase activity"/>
    <property type="evidence" value="ECO:0007669"/>
    <property type="project" value="InterPro"/>
</dbReference>
<dbReference type="SUPFAM" id="SSF53756">
    <property type="entry name" value="UDP-Glycosyltransferase/glycogen phosphorylase"/>
    <property type="match status" value="1"/>
</dbReference>
<evidence type="ECO:0000313" key="4">
    <source>
        <dbReference type="Proteomes" id="UP000180235"/>
    </source>
</evidence>
<dbReference type="CDD" id="cd03825">
    <property type="entry name" value="GT4_WcaC-like"/>
    <property type="match status" value="1"/>
</dbReference>